<evidence type="ECO:0008006" key="3">
    <source>
        <dbReference type="Google" id="ProtNLM"/>
    </source>
</evidence>
<dbReference type="EMBL" id="MBLM01000136">
    <property type="protein sequence ID" value="OHV32876.1"/>
    <property type="molecule type" value="Genomic_DNA"/>
</dbReference>
<dbReference type="PANTHER" id="PTHR34598:SF3">
    <property type="entry name" value="OXIDOREDUCTASE AN1597"/>
    <property type="match status" value="1"/>
</dbReference>
<sequence length="281" mass="31245">MDTATSQVADLPRVSAEINYAGDIRGQARFDHLNPSGTNVVWASATVEIRDVRPVRDQLSLDREGFVLLTHESVLAGAADPEPLVDDYLAETTDLIRRVTGASHVAPQPTWWNVLIRSTGNALGTARPRPGRFVHLDYSEADAYRFADHIRRSGGDRVPAHGRFAVYQTWRSLSGPPQDSQLALTDGRSVSRSRTRVVEHVIGPREAFGGVFESLLCDRDDAHRWYYFSDARPDELVLFLGFDSAHPGRTNVAHTAFDVPAAGRTLLPRTSIESRYFAFFE</sequence>
<dbReference type="RefSeq" id="WP_071087522.1">
    <property type="nucleotide sequence ID" value="NZ_MBLM01000136.1"/>
</dbReference>
<dbReference type="PANTHER" id="PTHR34598">
    <property type="entry name" value="BLL6449 PROTEIN"/>
    <property type="match status" value="1"/>
</dbReference>
<accession>A0A1S1QGY0</accession>
<dbReference type="OrthoDB" id="5173234at2"/>
<proteinExistence type="predicted"/>
<keyword evidence="2" id="KW-1185">Reference proteome</keyword>
<gene>
    <name evidence="1" type="ORF">CC117_24075</name>
</gene>
<comment type="caution">
    <text evidence="1">The sequence shown here is derived from an EMBL/GenBank/DDBJ whole genome shotgun (WGS) entry which is preliminary data.</text>
</comment>
<organism evidence="1 2">
    <name type="scientific">Parafrankia colletiae</name>
    <dbReference type="NCBI Taxonomy" id="573497"/>
    <lineage>
        <taxon>Bacteria</taxon>
        <taxon>Bacillati</taxon>
        <taxon>Actinomycetota</taxon>
        <taxon>Actinomycetes</taxon>
        <taxon>Frankiales</taxon>
        <taxon>Frankiaceae</taxon>
        <taxon>Parafrankia</taxon>
    </lineage>
</organism>
<protein>
    <recommendedName>
        <fullName evidence="3">Methyltransferase</fullName>
    </recommendedName>
</protein>
<dbReference type="AlphaFoldDB" id="A0A1S1QGY0"/>
<dbReference type="NCBIfam" id="NF041278">
    <property type="entry name" value="CmcJ_NvfI_EfuI"/>
    <property type="match status" value="1"/>
</dbReference>
<dbReference type="GO" id="GO:0016491">
    <property type="term" value="F:oxidoreductase activity"/>
    <property type="evidence" value="ECO:0007669"/>
    <property type="project" value="InterPro"/>
</dbReference>
<evidence type="ECO:0000313" key="1">
    <source>
        <dbReference type="EMBL" id="OHV32876.1"/>
    </source>
</evidence>
<dbReference type="InterPro" id="IPR044053">
    <property type="entry name" value="AsaB-like"/>
</dbReference>
<name>A0A1S1QGY0_9ACTN</name>
<evidence type="ECO:0000313" key="2">
    <source>
        <dbReference type="Proteomes" id="UP000179627"/>
    </source>
</evidence>
<reference evidence="2" key="1">
    <citation type="submission" date="2016-07" db="EMBL/GenBank/DDBJ databases">
        <title>Sequence Frankia sp. strain CcI1.17.</title>
        <authorList>
            <person name="Ghodhbane-Gtari F."/>
            <person name="Swanson E."/>
            <person name="Gueddou A."/>
            <person name="Morris K."/>
            <person name="Hezbri K."/>
            <person name="Ktari A."/>
            <person name="Nouioui I."/>
            <person name="Abebe-Akele F."/>
            <person name="Simpson S."/>
            <person name="Thomas K."/>
            <person name="Gtari M."/>
            <person name="Tisa L.S."/>
            <person name="Hurst S."/>
        </authorList>
    </citation>
    <scope>NUCLEOTIDE SEQUENCE [LARGE SCALE GENOMIC DNA]</scope>
    <source>
        <strain evidence="2">Cc1.17</strain>
    </source>
</reference>
<dbReference type="Proteomes" id="UP000179627">
    <property type="component" value="Unassembled WGS sequence"/>
</dbReference>